<gene>
    <name evidence="2" type="primary">Cnig_chr_X.g23843</name>
    <name evidence="2" type="ORF">B9Z55_023843</name>
</gene>
<name>A0A2G5SRT1_9PELO</name>
<feature type="region of interest" description="Disordered" evidence="1">
    <location>
        <begin position="239"/>
        <end position="264"/>
    </location>
</feature>
<feature type="region of interest" description="Disordered" evidence="1">
    <location>
        <begin position="348"/>
        <end position="410"/>
    </location>
</feature>
<dbReference type="AlphaFoldDB" id="A0A2G5SRT1"/>
<evidence type="ECO:0000313" key="2">
    <source>
        <dbReference type="EMBL" id="PIC17682.1"/>
    </source>
</evidence>
<comment type="caution">
    <text evidence="2">The sequence shown here is derived from an EMBL/GenBank/DDBJ whole genome shotgun (WGS) entry which is preliminary data.</text>
</comment>
<feature type="compositionally biased region" description="Polar residues" evidence="1">
    <location>
        <begin position="255"/>
        <end position="264"/>
    </location>
</feature>
<proteinExistence type="predicted"/>
<feature type="compositionally biased region" description="Polar residues" evidence="1">
    <location>
        <begin position="64"/>
        <end position="90"/>
    </location>
</feature>
<evidence type="ECO:0000256" key="1">
    <source>
        <dbReference type="SAM" id="MobiDB-lite"/>
    </source>
</evidence>
<dbReference type="Proteomes" id="UP000230233">
    <property type="component" value="Chromosome X"/>
</dbReference>
<accession>A0A2G5SRT1</accession>
<dbReference type="EMBL" id="PDUG01000006">
    <property type="protein sequence ID" value="PIC17682.1"/>
    <property type="molecule type" value="Genomic_DNA"/>
</dbReference>
<protein>
    <submittedName>
        <fullName evidence="2">Uncharacterized protein</fullName>
    </submittedName>
</protein>
<reference evidence="3" key="1">
    <citation type="submission" date="2017-10" db="EMBL/GenBank/DDBJ databases">
        <title>Rapid genome shrinkage in a self-fertile nematode reveals novel sperm competition proteins.</title>
        <authorList>
            <person name="Yin D."/>
            <person name="Schwarz E.M."/>
            <person name="Thomas C.G."/>
            <person name="Felde R.L."/>
            <person name="Korf I.F."/>
            <person name="Cutter A.D."/>
            <person name="Schartner C.M."/>
            <person name="Ralston E.J."/>
            <person name="Meyer B.J."/>
            <person name="Haag E.S."/>
        </authorList>
    </citation>
    <scope>NUCLEOTIDE SEQUENCE [LARGE SCALE GENOMIC DNA]</scope>
    <source>
        <strain evidence="3">JU1422</strain>
    </source>
</reference>
<evidence type="ECO:0000313" key="3">
    <source>
        <dbReference type="Proteomes" id="UP000230233"/>
    </source>
</evidence>
<feature type="compositionally biased region" description="Polar residues" evidence="1">
    <location>
        <begin position="348"/>
        <end position="362"/>
    </location>
</feature>
<feature type="compositionally biased region" description="Basic and acidic residues" evidence="1">
    <location>
        <begin position="455"/>
        <end position="468"/>
    </location>
</feature>
<feature type="compositionally biased region" description="Basic and acidic residues" evidence="1">
    <location>
        <begin position="10"/>
        <end position="35"/>
    </location>
</feature>
<feature type="region of interest" description="Disordered" evidence="1">
    <location>
        <begin position="444"/>
        <end position="480"/>
    </location>
</feature>
<sequence>MTPVQESGVPEDHQNVETEKSIHDFITEEQERLESRSVSPMLFDGSEPTELEKGEAAGEESDLQVPQTTQAEKTLQESTETNRAAENSNQEHQDDESSTMPKLSFEGYSIRQESISESFYAHLCIGLFGDHVNEEQIDAPQLSPPVVSAELGSVFKIPNAPDAAEEEPQSDPAVDDAKKAENLADVSVNTPVAQFNVQNKDQGVQHVVNDGVETAQDSVEPKIAENTAEKRNRVKVTPTVRNSDNGTRKDIAPENGTSVHATGNNSQTTVKDIVFIGNTSDDDDVVFISQSTAITQTARNSDNGTENDILHENGTNVHSTGNNSQTIDDDVIFIANTADDDDVVIISHSQVRNPPNQDQEVSNDGVEEEQDSEKFKIAENNTKESNRAEVTQTVQNSDNGTKSGSLQETVNASQTTDDIIFIGNTSCDDDVIVIFHSQVGTSFEPVKHRKRKSSKQAETEEETKKPCKENGTPSQSASENLGAMKGADLFLRAFQTVQRTASTPNLDWLEPAYQRKTARSSAFQRDVNPYDGLTPLFTFCHTFNENGLPVGHFPGALLEQTFDGSSYCSNSVLVLD</sequence>
<organism evidence="2 3">
    <name type="scientific">Caenorhabditis nigoni</name>
    <dbReference type="NCBI Taxonomy" id="1611254"/>
    <lineage>
        <taxon>Eukaryota</taxon>
        <taxon>Metazoa</taxon>
        <taxon>Ecdysozoa</taxon>
        <taxon>Nematoda</taxon>
        <taxon>Chromadorea</taxon>
        <taxon>Rhabditida</taxon>
        <taxon>Rhabditina</taxon>
        <taxon>Rhabditomorpha</taxon>
        <taxon>Rhabditoidea</taxon>
        <taxon>Rhabditidae</taxon>
        <taxon>Peloderinae</taxon>
        <taxon>Caenorhabditis</taxon>
    </lineage>
</organism>
<feature type="region of interest" description="Disordered" evidence="1">
    <location>
        <begin position="1"/>
        <end position="101"/>
    </location>
</feature>
<feature type="compositionally biased region" description="Basic and acidic residues" evidence="1">
    <location>
        <begin position="372"/>
        <end position="387"/>
    </location>
</feature>
<keyword evidence="3" id="KW-1185">Reference proteome</keyword>
<feature type="compositionally biased region" description="Polar residues" evidence="1">
    <location>
        <begin position="388"/>
        <end position="410"/>
    </location>
</feature>